<dbReference type="AlphaFoldDB" id="A0A6A5Q6G6"/>
<reference evidence="1" key="1">
    <citation type="journal article" date="2020" name="Stud. Mycol.">
        <title>101 Dothideomycetes genomes: a test case for predicting lifestyles and emergence of pathogens.</title>
        <authorList>
            <person name="Haridas S."/>
            <person name="Albert R."/>
            <person name="Binder M."/>
            <person name="Bloem J."/>
            <person name="Labutti K."/>
            <person name="Salamov A."/>
            <person name="Andreopoulos B."/>
            <person name="Baker S."/>
            <person name="Barry K."/>
            <person name="Bills G."/>
            <person name="Bluhm B."/>
            <person name="Cannon C."/>
            <person name="Castanera R."/>
            <person name="Culley D."/>
            <person name="Daum C."/>
            <person name="Ezra D."/>
            <person name="Gonzalez J."/>
            <person name="Henrissat B."/>
            <person name="Kuo A."/>
            <person name="Liang C."/>
            <person name="Lipzen A."/>
            <person name="Lutzoni F."/>
            <person name="Magnuson J."/>
            <person name="Mondo S."/>
            <person name="Nolan M."/>
            <person name="Ohm R."/>
            <person name="Pangilinan J."/>
            <person name="Park H.-J."/>
            <person name="Ramirez L."/>
            <person name="Alfaro M."/>
            <person name="Sun H."/>
            <person name="Tritt A."/>
            <person name="Yoshinaga Y."/>
            <person name="Zwiers L.-H."/>
            <person name="Turgeon B."/>
            <person name="Goodwin S."/>
            <person name="Spatafora J."/>
            <person name="Crous P."/>
            <person name="Grigoriev I."/>
        </authorList>
    </citation>
    <scope>NUCLEOTIDE SEQUENCE</scope>
    <source>
        <strain evidence="1">HMLAC05119</strain>
    </source>
</reference>
<keyword evidence="2" id="KW-1185">Reference proteome</keyword>
<gene>
    <name evidence="1" type="ORF">BDU57DRAFT_524871</name>
</gene>
<sequence length="223" mass="23973">MSRNNTGPLRYNISCSSLLHACTEHAKPHAVVHQTRQRVGYTPALVSQAVDIRISRQVDLLTWTPSCAYGYYGPQGDCGVERGVHCTSDQNDAWSTQCPRAEAAVGISLAQVFAAFTPQPPACTTTRCIETHSMVSTFQALATSGERGGDRSHRTRQATCLLTGQHGESYGWTRKRRRAPGTGCNANKPTPGCTMAALSATASACVLLLVFVVRVRDDCGSSL</sequence>
<protein>
    <submittedName>
        <fullName evidence="1">Uncharacterized protein</fullName>
    </submittedName>
</protein>
<organism evidence="1 2">
    <name type="scientific">Ampelomyces quisqualis</name>
    <name type="common">Powdery mildew agent</name>
    <dbReference type="NCBI Taxonomy" id="50730"/>
    <lineage>
        <taxon>Eukaryota</taxon>
        <taxon>Fungi</taxon>
        <taxon>Dikarya</taxon>
        <taxon>Ascomycota</taxon>
        <taxon>Pezizomycotina</taxon>
        <taxon>Dothideomycetes</taxon>
        <taxon>Pleosporomycetidae</taxon>
        <taxon>Pleosporales</taxon>
        <taxon>Pleosporineae</taxon>
        <taxon>Phaeosphaeriaceae</taxon>
        <taxon>Ampelomyces</taxon>
    </lineage>
</organism>
<dbReference type="Proteomes" id="UP000800096">
    <property type="component" value="Unassembled WGS sequence"/>
</dbReference>
<evidence type="ECO:0000313" key="1">
    <source>
        <dbReference type="EMBL" id="KAF1911132.1"/>
    </source>
</evidence>
<evidence type="ECO:0000313" key="2">
    <source>
        <dbReference type="Proteomes" id="UP000800096"/>
    </source>
</evidence>
<accession>A0A6A5Q6G6</accession>
<name>A0A6A5Q6G6_AMPQU</name>
<dbReference type="EMBL" id="ML979146">
    <property type="protein sequence ID" value="KAF1911132.1"/>
    <property type="molecule type" value="Genomic_DNA"/>
</dbReference>
<proteinExistence type="predicted"/>